<protein>
    <submittedName>
        <fullName evidence="1">Uncharacterized protein</fullName>
    </submittedName>
</protein>
<reference evidence="1" key="3">
    <citation type="submission" date="2025-09" db="UniProtKB">
        <authorList>
            <consortium name="Ensembl"/>
        </authorList>
    </citation>
    <scope>IDENTIFICATION</scope>
</reference>
<dbReference type="Proteomes" id="UP000472264">
    <property type="component" value="Chromosome 14"/>
</dbReference>
<dbReference type="AlphaFoldDB" id="A0A665XCD6"/>
<evidence type="ECO:0000313" key="1">
    <source>
        <dbReference type="Ensembl" id="ENSENLP00000054060.1"/>
    </source>
</evidence>
<sequence>SWREIGLVEGEEETTVCHTSIIQQFHVVGHCTLFKYSLFGQESMCLALSVCCCLWSFIVTAELNCGISKGMSVGHEPFLDPSQI</sequence>
<name>A0A665XCD6_ECHNA</name>
<reference evidence="1" key="2">
    <citation type="submission" date="2025-08" db="UniProtKB">
        <authorList>
            <consortium name="Ensembl"/>
        </authorList>
    </citation>
    <scope>IDENTIFICATION</scope>
</reference>
<keyword evidence="2" id="KW-1185">Reference proteome</keyword>
<organism evidence="1 2">
    <name type="scientific">Echeneis naucrates</name>
    <name type="common">Live sharksucker</name>
    <dbReference type="NCBI Taxonomy" id="173247"/>
    <lineage>
        <taxon>Eukaryota</taxon>
        <taxon>Metazoa</taxon>
        <taxon>Chordata</taxon>
        <taxon>Craniata</taxon>
        <taxon>Vertebrata</taxon>
        <taxon>Euteleostomi</taxon>
        <taxon>Actinopterygii</taxon>
        <taxon>Neopterygii</taxon>
        <taxon>Teleostei</taxon>
        <taxon>Neoteleostei</taxon>
        <taxon>Acanthomorphata</taxon>
        <taxon>Carangaria</taxon>
        <taxon>Carangiformes</taxon>
        <taxon>Echeneidae</taxon>
        <taxon>Echeneis</taxon>
    </lineage>
</organism>
<evidence type="ECO:0000313" key="2">
    <source>
        <dbReference type="Proteomes" id="UP000472264"/>
    </source>
</evidence>
<dbReference type="Ensembl" id="ENSENLT00000055341.1">
    <property type="protein sequence ID" value="ENSENLP00000054060.1"/>
    <property type="gene ID" value="ENSENLG00000022527.1"/>
</dbReference>
<accession>A0A665XCD6</accession>
<dbReference type="InParanoid" id="A0A665XCD6"/>
<proteinExistence type="predicted"/>
<reference evidence="1" key="1">
    <citation type="submission" date="2021-04" db="EMBL/GenBank/DDBJ databases">
        <authorList>
            <consortium name="Wellcome Sanger Institute Data Sharing"/>
        </authorList>
    </citation>
    <scope>NUCLEOTIDE SEQUENCE [LARGE SCALE GENOMIC DNA]</scope>
</reference>